<comment type="caution">
    <text evidence="11">The sequence shown here is derived from an EMBL/GenBank/DDBJ whole genome shotgun (WGS) entry which is preliminary data.</text>
</comment>
<evidence type="ECO:0000256" key="10">
    <source>
        <dbReference type="ARBA" id="ARBA00032441"/>
    </source>
</evidence>
<dbReference type="GO" id="GO:0005737">
    <property type="term" value="C:cytoplasm"/>
    <property type="evidence" value="ECO:0007669"/>
    <property type="project" value="UniProtKB-SubCell"/>
</dbReference>
<dbReference type="AlphaFoldDB" id="A0A6N9NNS2"/>
<comment type="subcellular location">
    <subcellularLocation>
        <location evidence="1">Cytoplasm</location>
    </subcellularLocation>
</comment>
<dbReference type="InterPro" id="IPR027417">
    <property type="entry name" value="P-loop_NTPase"/>
</dbReference>
<keyword evidence="6" id="KW-0479">Metal-binding</keyword>
<keyword evidence="7" id="KW-0547">Nucleotide-binding</keyword>
<evidence type="ECO:0000256" key="5">
    <source>
        <dbReference type="ARBA" id="ARBA00022694"/>
    </source>
</evidence>
<comment type="similarity">
    <text evidence="2">Belongs to the TsaE family.</text>
</comment>
<dbReference type="Gene3D" id="3.40.50.300">
    <property type="entry name" value="P-loop containing nucleotide triphosphate hydrolases"/>
    <property type="match status" value="1"/>
</dbReference>
<dbReference type="Pfam" id="PF02367">
    <property type="entry name" value="TsaE"/>
    <property type="match status" value="1"/>
</dbReference>
<evidence type="ECO:0000256" key="6">
    <source>
        <dbReference type="ARBA" id="ARBA00022723"/>
    </source>
</evidence>
<evidence type="ECO:0000256" key="3">
    <source>
        <dbReference type="ARBA" id="ARBA00019010"/>
    </source>
</evidence>
<evidence type="ECO:0000313" key="12">
    <source>
        <dbReference type="Proteomes" id="UP000470771"/>
    </source>
</evidence>
<keyword evidence="9" id="KW-0460">Magnesium</keyword>
<dbReference type="NCBIfam" id="TIGR00150">
    <property type="entry name" value="T6A_YjeE"/>
    <property type="match status" value="1"/>
</dbReference>
<keyword evidence="8" id="KW-0067">ATP-binding</keyword>
<keyword evidence="5" id="KW-0819">tRNA processing</keyword>
<dbReference type="Proteomes" id="UP000470771">
    <property type="component" value="Unassembled WGS sequence"/>
</dbReference>
<dbReference type="GO" id="GO:0016740">
    <property type="term" value="F:transferase activity"/>
    <property type="evidence" value="ECO:0007669"/>
    <property type="project" value="UniProtKB-KW"/>
</dbReference>
<dbReference type="GO" id="GO:0005524">
    <property type="term" value="F:ATP binding"/>
    <property type="evidence" value="ECO:0007669"/>
    <property type="project" value="UniProtKB-KW"/>
</dbReference>
<evidence type="ECO:0000256" key="7">
    <source>
        <dbReference type="ARBA" id="ARBA00022741"/>
    </source>
</evidence>
<dbReference type="EMBL" id="WWNE01000009">
    <property type="protein sequence ID" value="NBG66747.1"/>
    <property type="molecule type" value="Genomic_DNA"/>
</dbReference>
<evidence type="ECO:0000256" key="1">
    <source>
        <dbReference type="ARBA" id="ARBA00004496"/>
    </source>
</evidence>
<dbReference type="InterPro" id="IPR003442">
    <property type="entry name" value="T6A_TsaE"/>
</dbReference>
<gene>
    <name evidence="11" type="primary">tsaE</name>
    <name evidence="11" type="ORF">GQN54_11535</name>
</gene>
<dbReference type="GO" id="GO:0046872">
    <property type="term" value="F:metal ion binding"/>
    <property type="evidence" value="ECO:0007669"/>
    <property type="project" value="UniProtKB-KW"/>
</dbReference>
<dbReference type="PANTHER" id="PTHR33540:SF2">
    <property type="entry name" value="TRNA THREONYLCARBAMOYLADENOSINE BIOSYNTHESIS PROTEIN TSAE"/>
    <property type="match status" value="1"/>
</dbReference>
<keyword evidence="4" id="KW-0963">Cytoplasm</keyword>
<dbReference type="GO" id="GO:0002949">
    <property type="term" value="P:tRNA threonylcarbamoyladenosine modification"/>
    <property type="evidence" value="ECO:0007669"/>
    <property type="project" value="InterPro"/>
</dbReference>
<protein>
    <recommendedName>
        <fullName evidence="3">tRNA threonylcarbamoyladenosine biosynthesis protein TsaE</fullName>
    </recommendedName>
    <alternativeName>
        <fullName evidence="10">t(6)A37 threonylcarbamoyladenosine biosynthesis protein TsaE</fullName>
    </alternativeName>
</protein>
<evidence type="ECO:0000256" key="2">
    <source>
        <dbReference type="ARBA" id="ARBA00007599"/>
    </source>
</evidence>
<keyword evidence="12" id="KW-1185">Reference proteome</keyword>
<dbReference type="SUPFAM" id="SSF52540">
    <property type="entry name" value="P-loop containing nucleoside triphosphate hydrolases"/>
    <property type="match status" value="1"/>
</dbReference>
<reference evidence="11 12" key="1">
    <citation type="submission" date="2019-12" db="EMBL/GenBank/DDBJ databases">
        <authorList>
            <person name="Zhao J."/>
        </authorList>
    </citation>
    <scope>NUCLEOTIDE SEQUENCE [LARGE SCALE GENOMIC DNA]</scope>
    <source>
        <strain evidence="11 12">S-15</strain>
    </source>
</reference>
<organism evidence="11 12">
    <name type="scientific">Acidiluteibacter ferrifornacis</name>
    <dbReference type="NCBI Taxonomy" id="2692424"/>
    <lineage>
        <taxon>Bacteria</taxon>
        <taxon>Pseudomonadati</taxon>
        <taxon>Bacteroidota</taxon>
        <taxon>Flavobacteriia</taxon>
        <taxon>Flavobacteriales</taxon>
        <taxon>Cryomorphaceae</taxon>
        <taxon>Acidiluteibacter</taxon>
    </lineage>
</organism>
<name>A0A6N9NNS2_9FLAO</name>
<dbReference type="PANTHER" id="PTHR33540">
    <property type="entry name" value="TRNA THREONYLCARBAMOYLADENOSINE BIOSYNTHESIS PROTEIN TSAE"/>
    <property type="match status" value="1"/>
</dbReference>
<proteinExistence type="inferred from homology"/>
<sequence length="137" mass="15979">MMLKASSLAELDEIAKRIIDCSKEKKVILFYGEMGAGKTTLIKIICKLLKVEDLTSSPTFSLVNEYYSPLLEESVYHFDFYRVDEEEEAMDMGVEDYFYSDSYCLVEWPEKIPNLLPESYVTVRVEQKAEERIYTIQ</sequence>
<dbReference type="RefSeq" id="WP_160633704.1">
    <property type="nucleotide sequence ID" value="NZ_WWNE01000009.1"/>
</dbReference>
<evidence type="ECO:0000256" key="4">
    <source>
        <dbReference type="ARBA" id="ARBA00022490"/>
    </source>
</evidence>
<accession>A0A6N9NNS2</accession>
<evidence type="ECO:0000313" key="11">
    <source>
        <dbReference type="EMBL" id="NBG66747.1"/>
    </source>
</evidence>
<evidence type="ECO:0000256" key="9">
    <source>
        <dbReference type="ARBA" id="ARBA00022842"/>
    </source>
</evidence>
<evidence type="ECO:0000256" key="8">
    <source>
        <dbReference type="ARBA" id="ARBA00022840"/>
    </source>
</evidence>
<keyword evidence="11" id="KW-0808">Transferase</keyword>